<feature type="domain" description="PPIase FKBP-type" evidence="10">
    <location>
        <begin position="120"/>
        <end position="180"/>
    </location>
</feature>
<evidence type="ECO:0000256" key="5">
    <source>
        <dbReference type="ARBA" id="ARBA00023235"/>
    </source>
</evidence>
<comment type="caution">
    <text evidence="11">The sequence shown here is derived from an EMBL/GenBank/DDBJ whole genome shotgun (WGS) entry which is preliminary data.</text>
</comment>
<dbReference type="Pfam" id="PF00254">
    <property type="entry name" value="FKBP_C"/>
    <property type="match status" value="1"/>
</dbReference>
<dbReference type="NCBIfam" id="TIGR00115">
    <property type="entry name" value="tig"/>
    <property type="match status" value="1"/>
</dbReference>
<reference evidence="11 12" key="1">
    <citation type="journal article" date="2020" name="Cell Host Microbe">
        <title>Functional and Genomic Variation between Human-Derived Isolates of Lachnospiraceae Reveals Inter- and Intra-Species Diversity.</title>
        <authorList>
            <person name="Sorbara M.T."/>
            <person name="Littmann E.R."/>
            <person name="Fontana E."/>
            <person name="Moody T.U."/>
            <person name="Kohout C.E."/>
            <person name="Gjonbalaj M."/>
            <person name="Eaton V."/>
            <person name="Seok R."/>
            <person name="Leiner I.M."/>
            <person name="Pamer E.G."/>
        </authorList>
    </citation>
    <scope>NUCLEOTIDE SEQUENCE [LARGE SCALE GENOMIC DNA]</scope>
    <source>
        <strain evidence="11 12">MSK.17.74</strain>
    </source>
</reference>
<dbReference type="GO" id="GO:0003755">
    <property type="term" value="F:peptidyl-prolyl cis-trans isomerase activity"/>
    <property type="evidence" value="ECO:0007669"/>
    <property type="project" value="UniProtKB-EC"/>
</dbReference>
<feature type="region of interest" description="Disordered" evidence="8">
    <location>
        <begin position="387"/>
        <end position="451"/>
    </location>
</feature>
<dbReference type="SUPFAM" id="SSF54534">
    <property type="entry name" value="FKBP-like"/>
    <property type="match status" value="1"/>
</dbReference>
<feature type="compositionally biased region" description="Acidic residues" evidence="8">
    <location>
        <begin position="40"/>
        <end position="51"/>
    </location>
</feature>
<evidence type="ECO:0000256" key="6">
    <source>
        <dbReference type="ARBA" id="ARBA00023306"/>
    </source>
</evidence>
<dbReference type="InterPro" id="IPR046357">
    <property type="entry name" value="PPIase_dom_sf"/>
</dbReference>
<keyword evidence="6" id="KW-0131">Cell cycle</keyword>
<keyword evidence="9" id="KW-0732">Signal</keyword>
<evidence type="ECO:0000256" key="7">
    <source>
        <dbReference type="PROSITE-ProRule" id="PRU00277"/>
    </source>
</evidence>
<keyword evidence="4 7" id="KW-0697">Rotamase</keyword>
<evidence type="ECO:0000313" key="12">
    <source>
        <dbReference type="Proteomes" id="UP001644719"/>
    </source>
</evidence>
<feature type="compositionally biased region" description="Low complexity" evidence="8">
    <location>
        <begin position="428"/>
        <end position="443"/>
    </location>
</feature>
<dbReference type="InterPro" id="IPR001179">
    <property type="entry name" value="PPIase_FKBP_dom"/>
</dbReference>
<dbReference type="EMBL" id="JAAITS010000020">
    <property type="protein sequence ID" value="NSG85503.1"/>
    <property type="molecule type" value="Genomic_DNA"/>
</dbReference>
<evidence type="ECO:0000256" key="3">
    <source>
        <dbReference type="ARBA" id="ARBA00022618"/>
    </source>
</evidence>
<dbReference type="InterPro" id="IPR008880">
    <property type="entry name" value="Trigger_fac_C"/>
</dbReference>
<feature type="region of interest" description="Disordered" evidence="8">
    <location>
        <begin position="22"/>
        <end position="59"/>
    </location>
</feature>
<dbReference type="EC" id="5.2.1.8" evidence="7"/>
<keyword evidence="5 7" id="KW-0413">Isomerase</keyword>
<dbReference type="PROSITE" id="PS50059">
    <property type="entry name" value="FKBP_PPIASE"/>
    <property type="match status" value="1"/>
</dbReference>
<organism evidence="11 12">
    <name type="scientific">Blautia faecis</name>
    <dbReference type="NCBI Taxonomy" id="871665"/>
    <lineage>
        <taxon>Bacteria</taxon>
        <taxon>Bacillati</taxon>
        <taxon>Bacillota</taxon>
        <taxon>Clostridia</taxon>
        <taxon>Lachnospirales</taxon>
        <taxon>Lachnospiraceae</taxon>
        <taxon>Blautia</taxon>
    </lineage>
</organism>
<evidence type="ECO:0000256" key="9">
    <source>
        <dbReference type="SAM" id="SignalP"/>
    </source>
</evidence>
<keyword evidence="3" id="KW-0132">Cell division</keyword>
<feature type="compositionally biased region" description="Low complexity" evidence="8">
    <location>
        <begin position="409"/>
        <end position="419"/>
    </location>
</feature>
<feature type="compositionally biased region" description="Low complexity" evidence="8">
    <location>
        <begin position="29"/>
        <end position="39"/>
    </location>
</feature>
<dbReference type="InterPro" id="IPR005215">
    <property type="entry name" value="Trig_fac"/>
</dbReference>
<dbReference type="RefSeq" id="WP_173769722.1">
    <property type="nucleotide sequence ID" value="NZ_JAAITS010000020.1"/>
</dbReference>
<dbReference type="InterPro" id="IPR037041">
    <property type="entry name" value="Trigger_fac_C_sf"/>
</dbReference>
<keyword evidence="12" id="KW-1185">Reference proteome</keyword>
<evidence type="ECO:0000256" key="1">
    <source>
        <dbReference type="ARBA" id="ARBA00000971"/>
    </source>
</evidence>
<protein>
    <recommendedName>
        <fullName evidence="7">peptidylprolyl isomerase</fullName>
        <ecNumber evidence="7">5.2.1.8</ecNumber>
    </recommendedName>
</protein>
<accession>A0ABX2H5X1</accession>
<evidence type="ECO:0000259" key="10">
    <source>
        <dbReference type="PROSITE" id="PS50059"/>
    </source>
</evidence>
<dbReference type="Pfam" id="PF05698">
    <property type="entry name" value="Trigger_C"/>
    <property type="match status" value="1"/>
</dbReference>
<feature type="chain" id="PRO_5046836517" description="peptidylprolyl isomerase" evidence="9">
    <location>
        <begin position="21"/>
        <end position="451"/>
    </location>
</feature>
<evidence type="ECO:0000256" key="2">
    <source>
        <dbReference type="ARBA" id="ARBA00004496"/>
    </source>
</evidence>
<evidence type="ECO:0000313" key="11">
    <source>
        <dbReference type="EMBL" id="NSG85503.1"/>
    </source>
</evidence>
<dbReference type="InterPro" id="IPR027304">
    <property type="entry name" value="Trigger_fact/SurA_dom_sf"/>
</dbReference>
<name>A0ABX2H5X1_9FIRM</name>
<feature type="signal peptide" evidence="9">
    <location>
        <begin position="1"/>
        <end position="20"/>
    </location>
</feature>
<comment type="catalytic activity">
    <reaction evidence="1 7">
        <text>[protein]-peptidylproline (omega=180) = [protein]-peptidylproline (omega=0)</text>
        <dbReference type="Rhea" id="RHEA:16237"/>
        <dbReference type="Rhea" id="RHEA-COMP:10747"/>
        <dbReference type="Rhea" id="RHEA-COMP:10748"/>
        <dbReference type="ChEBI" id="CHEBI:83833"/>
        <dbReference type="ChEBI" id="CHEBI:83834"/>
        <dbReference type="EC" id="5.2.1.8"/>
    </reaction>
</comment>
<comment type="subcellular location">
    <subcellularLocation>
        <location evidence="2">Cytoplasm</location>
    </subcellularLocation>
</comment>
<dbReference type="Gene3D" id="1.10.3120.10">
    <property type="entry name" value="Trigger factor, C-terminal domain"/>
    <property type="match status" value="1"/>
</dbReference>
<dbReference type="Proteomes" id="UP001644719">
    <property type="component" value="Unassembled WGS sequence"/>
</dbReference>
<evidence type="ECO:0000256" key="8">
    <source>
        <dbReference type="SAM" id="MobiDB-lite"/>
    </source>
</evidence>
<sequence>MKRKLYLAALVMCMALAVNGCGSDKETTSTESESTATEQQAEDSAEEEEVQEPYTDSTGATRLVSVDNVEKYVTIADYKGITLDNSVPEVTDEDIENRIAENLKDNSVEVTDENAVIQNGDTATINFVGTKDGEAFEGGTGNNYDLVIGSGTMIPGFEEGIVGMKKGETKDVSVTFPESYRNSELAGQDAVFQITVQSFKRPPELTDDWVAANTDYKTIDEYKASVRAQLEQEAQDQADSSLRSTAWNTVYTNSEVVEYPEKDVEEAVKTFKKQAEAYAKQGNMELEDFVESQGVSMDDFEAQCQQYAQAKVKQNLLIQGIMDAEGMTLEDEESLAIQNQLVEQYASGDLAVLIDTYGQVAVDESIGLMRVQDFIIANANYDQTAADTSAEGEDAQAAEGTEAADHADGSTTDGQSTDGGDTEEEQEAGATADTGTAADASTDTQDDGTEN</sequence>
<gene>
    <name evidence="11" type="primary">tig</name>
    <name evidence="11" type="ORF">G5B17_08655</name>
</gene>
<proteinExistence type="predicted"/>
<dbReference type="SUPFAM" id="SSF109998">
    <property type="entry name" value="Triger factor/SurA peptide-binding domain-like"/>
    <property type="match status" value="1"/>
</dbReference>
<dbReference type="Gene3D" id="3.10.50.40">
    <property type="match status" value="1"/>
</dbReference>
<evidence type="ECO:0000256" key="4">
    <source>
        <dbReference type="ARBA" id="ARBA00023110"/>
    </source>
</evidence>